<feature type="domain" description="PDZ" evidence="5">
    <location>
        <begin position="327"/>
        <end position="394"/>
    </location>
</feature>
<comment type="caution">
    <text evidence="6">The sequence shown here is derived from an EMBL/GenBank/DDBJ whole genome shotgun (WGS) entry which is preliminary data.</text>
</comment>
<reference evidence="6 7" key="1">
    <citation type="journal article" date="2019" name="Int. J. Syst. Evol. Microbiol.">
        <title>The Global Catalogue of Microorganisms (GCM) 10K type strain sequencing project: providing services to taxonomists for standard genome sequencing and annotation.</title>
        <authorList>
            <consortium name="The Broad Institute Genomics Platform"/>
            <consortium name="The Broad Institute Genome Sequencing Center for Infectious Disease"/>
            <person name="Wu L."/>
            <person name="Ma J."/>
        </authorList>
    </citation>
    <scope>NUCLEOTIDE SEQUENCE [LARGE SCALE GENOMIC DNA]</scope>
    <source>
        <strain evidence="6 7">JCM 14283</strain>
    </source>
</reference>
<evidence type="ECO:0000313" key="6">
    <source>
        <dbReference type="EMBL" id="GAA2037974.1"/>
    </source>
</evidence>
<dbReference type="PRINTS" id="PR00834">
    <property type="entry name" value="PROTEASES2C"/>
</dbReference>
<keyword evidence="7" id="KW-1185">Reference proteome</keyword>
<dbReference type="InterPro" id="IPR051201">
    <property type="entry name" value="Chloro_Bact_Ser_Proteases"/>
</dbReference>
<dbReference type="EMBL" id="BAAANB010000021">
    <property type="protein sequence ID" value="GAA2037974.1"/>
    <property type="molecule type" value="Genomic_DNA"/>
</dbReference>
<dbReference type="InterPro" id="IPR036034">
    <property type="entry name" value="PDZ_sf"/>
</dbReference>
<keyword evidence="2" id="KW-0645">Protease</keyword>
<dbReference type="InterPro" id="IPR041489">
    <property type="entry name" value="PDZ_6"/>
</dbReference>
<evidence type="ECO:0000259" key="5">
    <source>
        <dbReference type="PROSITE" id="PS50106"/>
    </source>
</evidence>
<feature type="compositionally biased region" description="Polar residues" evidence="4">
    <location>
        <begin position="415"/>
        <end position="429"/>
    </location>
</feature>
<dbReference type="Gene3D" id="2.30.42.10">
    <property type="match status" value="1"/>
</dbReference>
<name>A0ABN2UJ17_9MICO</name>
<gene>
    <name evidence="6" type="ORF">GCM10009740_32530</name>
</gene>
<keyword evidence="3" id="KW-0378">Hydrolase</keyword>
<dbReference type="PROSITE" id="PS50106">
    <property type="entry name" value="PDZ"/>
    <property type="match status" value="1"/>
</dbReference>
<evidence type="ECO:0000256" key="4">
    <source>
        <dbReference type="SAM" id="MobiDB-lite"/>
    </source>
</evidence>
<evidence type="ECO:0000256" key="3">
    <source>
        <dbReference type="ARBA" id="ARBA00022801"/>
    </source>
</evidence>
<dbReference type="PROSITE" id="PS00135">
    <property type="entry name" value="TRYPSIN_SER"/>
    <property type="match status" value="1"/>
</dbReference>
<dbReference type="Proteomes" id="UP001501285">
    <property type="component" value="Unassembled WGS sequence"/>
</dbReference>
<dbReference type="InterPro" id="IPR043504">
    <property type="entry name" value="Peptidase_S1_PA_chymotrypsin"/>
</dbReference>
<evidence type="ECO:0000256" key="1">
    <source>
        <dbReference type="ARBA" id="ARBA00010541"/>
    </source>
</evidence>
<dbReference type="PANTHER" id="PTHR43343">
    <property type="entry name" value="PEPTIDASE S12"/>
    <property type="match status" value="1"/>
</dbReference>
<feature type="region of interest" description="Disordered" evidence="4">
    <location>
        <begin position="1"/>
        <end position="54"/>
    </location>
</feature>
<dbReference type="PANTHER" id="PTHR43343:SF3">
    <property type="entry name" value="PROTEASE DO-LIKE 8, CHLOROPLASTIC"/>
    <property type="match status" value="1"/>
</dbReference>
<dbReference type="InterPro" id="IPR009003">
    <property type="entry name" value="Peptidase_S1_PA"/>
</dbReference>
<proteinExistence type="inferred from homology"/>
<dbReference type="Pfam" id="PF17820">
    <property type="entry name" value="PDZ_6"/>
    <property type="match status" value="1"/>
</dbReference>
<feature type="region of interest" description="Disordered" evidence="4">
    <location>
        <begin position="415"/>
        <end position="435"/>
    </location>
</feature>
<organism evidence="6 7">
    <name type="scientific">Terrabacter terrae</name>
    <dbReference type="NCBI Taxonomy" id="318434"/>
    <lineage>
        <taxon>Bacteria</taxon>
        <taxon>Bacillati</taxon>
        <taxon>Actinomycetota</taxon>
        <taxon>Actinomycetes</taxon>
        <taxon>Micrococcales</taxon>
        <taxon>Intrasporangiaceae</taxon>
        <taxon>Terrabacter</taxon>
    </lineage>
</organism>
<evidence type="ECO:0000313" key="7">
    <source>
        <dbReference type="Proteomes" id="UP001501285"/>
    </source>
</evidence>
<protein>
    <recommendedName>
        <fullName evidence="5">PDZ domain-containing protein</fullName>
    </recommendedName>
</protein>
<dbReference type="SUPFAM" id="SSF50494">
    <property type="entry name" value="Trypsin-like serine proteases"/>
    <property type="match status" value="1"/>
</dbReference>
<evidence type="ECO:0000256" key="2">
    <source>
        <dbReference type="ARBA" id="ARBA00022670"/>
    </source>
</evidence>
<dbReference type="InterPro" id="IPR001940">
    <property type="entry name" value="Peptidase_S1C"/>
</dbReference>
<comment type="similarity">
    <text evidence="1">Belongs to the peptidase S1C family.</text>
</comment>
<dbReference type="InterPro" id="IPR033116">
    <property type="entry name" value="TRYPSIN_SER"/>
</dbReference>
<feature type="compositionally biased region" description="Basic and acidic residues" evidence="4">
    <location>
        <begin position="1"/>
        <end position="27"/>
    </location>
</feature>
<dbReference type="SMART" id="SM00228">
    <property type="entry name" value="PDZ"/>
    <property type="match status" value="1"/>
</dbReference>
<feature type="compositionally biased region" description="Polar residues" evidence="4">
    <location>
        <begin position="28"/>
        <end position="49"/>
    </location>
</feature>
<dbReference type="Gene3D" id="2.40.10.10">
    <property type="entry name" value="Trypsin-like serine proteases"/>
    <property type="match status" value="2"/>
</dbReference>
<sequence>MAGTENAHHRGRSTDPRHTATKRKEAQMDTSVNTGSATESPDNTPGSSTHSKRFRRGTLAAIAALSLGLAASPALAASRAAHSTMVQDWQGWSSSQADSGGQSWGSGSAYGSGGLGAPGAGAASQQATSAESQGVVLIDTVLPYQNGRAAGTGMVLTPSGQVLTNYHVVHGAGSIRVTVAATGTTYQATVVGTDEAHDVALIQLTGASGLTTITPDTDGVGVGAEVTAVGNAGGTGTLTAADGEITGLDASVTATSEDGTSPETLDGMLETNADVQAGDSGGPLFDAQGEVVGIDTAGSSGGRPDAYAIPIARALTIARQIQSGHETTTVRIGPAAFLGVEVGSAVGYGGDGYGGPVTTPGAQVSGVLSGAAAAEAGLQAGDVITRLDGRAVTSPDDVSSALVGANPGDSVAIDWTSQDGSQHNASVTLGASPVA</sequence>
<dbReference type="Pfam" id="PF13365">
    <property type="entry name" value="Trypsin_2"/>
    <property type="match status" value="1"/>
</dbReference>
<dbReference type="InterPro" id="IPR001478">
    <property type="entry name" value="PDZ"/>
</dbReference>
<accession>A0ABN2UJ17</accession>
<dbReference type="SUPFAM" id="SSF50156">
    <property type="entry name" value="PDZ domain-like"/>
    <property type="match status" value="1"/>
</dbReference>